<keyword evidence="3" id="KW-1185">Reference proteome</keyword>
<proteinExistence type="predicted"/>
<keyword evidence="1" id="KW-0812">Transmembrane</keyword>
<keyword evidence="1" id="KW-1133">Transmembrane helix</keyword>
<sequence>MPDFIFVGLLFMGMALGFLIWALYMEGKFSRTKKKRK</sequence>
<feature type="transmembrane region" description="Helical" evidence="1">
    <location>
        <begin position="6"/>
        <end position="27"/>
    </location>
</feature>
<keyword evidence="1" id="KW-0472">Membrane</keyword>
<evidence type="ECO:0000256" key="1">
    <source>
        <dbReference type="SAM" id="Phobius"/>
    </source>
</evidence>
<protein>
    <recommendedName>
        <fullName evidence="4">LapA family protein</fullName>
    </recommendedName>
</protein>
<organism evidence="2 3">
    <name type="scientific">Parabacteroides faecis</name>
    <dbReference type="NCBI Taxonomy" id="1217282"/>
    <lineage>
        <taxon>Bacteria</taxon>
        <taxon>Pseudomonadati</taxon>
        <taxon>Bacteroidota</taxon>
        <taxon>Bacteroidia</taxon>
        <taxon>Bacteroidales</taxon>
        <taxon>Tannerellaceae</taxon>
        <taxon>Parabacteroides</taxon>
    </lineage>
</organism>
<reference evidence="2 3" key="1">
    <citation type="submission" date="2020-08" db="EMBL/GenBank/DDBJ databases">
        <title>Genomic Encyclopedia of Type Strains, Phase IV (KMG-IV): sequencing the most valuable type-strain genomes for metagenomic binning, comparative biology and taxonomic classification.</title>
        <authorList>
            <person name="Goeker M."/>
        </authorList>
    </citation>
    <scope>NUCLEOTIDE SEQUENCE [LARGE SCALE GENOMIC DNA]</scope>
    <source>
        <strain evidence="2 3">DSM 102983</strain>
    </source>
</reference>
<dbReference type="EMBL" id="JACHOC010000001">
    <property type="protein sequence ID" value="MBB4620828.1"/>
    <property type="molecule type" value="Genomic_DNA"/>
</dbReference>
<evidence type="ECO:0008006" key="4">
    <source>
        <dbReference type="Google" id="ProtNLM"/>
    </source>
</evidence>
<dbReference type="Proteomes" id="UP000533637">
    <property type="component" value="Unassembled WGS sequence"/>
</dbReference>
<accession>A0ABR6KHL7</accession>
<name>A0ABR6KHL7_9BACT</name>
<gene>
    <name evidence="2" type="ORF">GGQ57_000702</name>
</gene>
<evidence type="ECO:0000313" key="3">
    <source>
        <dbReference type="Proteomes" id="UP000533637"/>
    </source>
</evidence>
<evidence type="ECO:0000313" key="2">
    <source>
        <dbReference type="EMBL" id="MBB4620828.1"/>
    </source>
</evidence>
<comment type="caution">
    <text evidence="2">The sequence shown here is derived from an EMBL/GenBank/DDBJ whole genome shotgun (WGS) entry which is preliminary data.</text>
</comment>